<accession>A0A2C9LS09</accession>
<feature type="chain" id="PRO_5011999592" evidence="1">
    <location>
        <begin position="23"/>
        <end position="178"/>
    </location>
</feature>
<organism evidence="2 3">
    <name type="scientific">Biomphalaria glabrata</name>
    <name type="common">Bloodfluke planorb</name>
    <name type="synonym">Freshwater snail</name>
    <dbReference type="NCBI Taxonomy" id="6526"/>
    <lineage>
        <taxon>Eukaryota</taxon>
        <taxon>Metazoa</taxon>
        <taxon>Spiralia</taxon>
        <taxon>Lophotrochozoa</taxon>
        <taxon>Mollusca</taxon>
        <taxon>Gastropoda</taxon>
        <taxon>Heterobranchia</taxon>
        <taxon>Euthyneura</taxon>
        <taxon>Panpulmonata</taxon>
        <taxon>Hygrophila</taxon>
        <taxon>Lymnaeoidea</taxon>
        <taxon>Planorbidae</taxon>
        <taxon>Biomphalaria</taxon>
    </lineage>
</organism>
<dbReference type="AlphaFoldDB" id="A0A2C9LS09"/>
<dbReference type="VEuPathDB" id="VectorBase:BGLAX_039857"/>
<sequence length="178" mass="21765">MLKWRLIFTTFILYTVDTVTESKNKERESESETADEESEEWYDPCESIWWNKLYRVEQPRYQEFEHFLDCLRDYDGIYVAQRELSSLGHDRNVPRGWWTRYRAHTRNHPYPLTLKTYEEFESHLDDLKEKFVVAVDRFNFQAFWNETDIPEEWWTQYEATHTKPAKNPDRSKTGKVSF</sequence>
<evidence type="ECO:0000313" key="3">
    <source>
        <dbReference type="Proteomes" id="UP000076420"/>
    </source>
</evidence>
<dbReference type="KEGG" id="bgt:106074921"/>
<name>A0A2C9LS09_BIOGL</name>
<gene>
    <name evidence="2" type="primary">106074921</name>
</gene>
<evidence type="ECO:0000313" key="2">
    <source>
        <dbReference type="EnsemblMetazoa" id="BGLB034325-PA"/>
    </source>
</evidence>
<keyword evidence="1" id="KW-0732">Signal</keyword>
<proteinExistence type="predicted"/>
<reference evidence="2" key="1">
    <citation type="submission" date="2020-05" db="UniProtKB">
        <authorList>
            <consortium name="EnsemblMetazoa"/>
        </authorList>
    </citation>
    <scope>IDENTIFICATION</scope>
    <source>
        <strain evidence="2">BB02</strain>
    </source>
</reference>
<evidence type="ECO:0000256" key="1">
    <source>
        <dbReference type="SAM" id="SignalP"/>
    </source>
</evidence>
<dbReference type="VEuPathDB" id="VectorBase:BGLB034325"/>
<protein>
    <submittedName>
        <fullName evidence="2">Uncharacterized protein</fullName>
    </submittedName>
</protein>
<feature type="signal peptide" evidence="1">
    <location>
        <begin position="1"/>
        <end position="22"/>
    </location>
</feature>
<dbReference type="OrthoDB" id="6087964at2759"/>
<dbReference type="Proteomes" id="UP000076420">
    <property type="component" value="Unassembled WGS sequence"/>
</dbReference>
<dbReference type="EnsemblMetazoa" id="BGLB034325-RA">
    <property type="protein sequence ID" value="BGLB034325-PA"/>
    <property type="gene ID" value="BGLB034325"/>
</dbReference>